<keyword evidence="2" id="KW-0436">Ligase</keyword>
<dbReference type="InterPro" id="IPR045851">
    <property type="entry name" value="AMP-bd_C_sf"/>
</dbReference>
<evidence type="ECO:0000313" key="5">
    <source>
        <dbReference type="EMBL" id="GEL19090.1"/>
    </source>
</evidence>
<organism evidence="5 6">
    <name type="scientific">Pseudonocardia asaccharolytica DSM 44247 = NBRC 16224</name>
    <dbReference type="NCBI Taxonomy" id="1123024"/>
    <lineage>
        <taxon>Bacteria</taxon>
        <taxon>Bacillati</taxon>
        <taxon>Actinomycetota</taxon>
        <taxon>Actinomycetes</taxon>
        <taxon>Pseudonocardiales</taxon>
        <taxon>Pseudonocardiaceae</taxon>
        <taxon>Pseudonocardia</taxon>
    </lineage>
</organism>
<dbReference type="Gene3D" id="3.30.300.30">
    <property type="match status" value="1"/>
</dbReference>
<dbReference type="GO" id="GO:0016405">
    <property type="term" value="F:CoA-ligase activity"/>
    <property type="evidence" value="ECO:0007669"/>
    <property type="project" value="TreeGrafter"/>
</dbReference>
<dbReference type="STRING" id="1123024.GCA_000423625_03807"/>
<gene>
    <name evidence="5" type="ORF">PA7_29270</name>
</gene>
<feature type="domain" description="AMP-binding enzyme C-terminal" evidence="4">
    <location>
        <begin position="423"/>
        <end position="496"/>
    </location>
</feature>
<dbReference type="EMBL" id="BJVI01000031">
    <property type="protein sequence ID" value="GEL19090.1"/>
    <property type="molecule type" value="Genomic_DNA"/>
</dbReference>
<dbReference type="SUPFAM" id="SSF56801">
    <property type="entry name" value="Acetyl-CoA synthetase-like"/>
    <property type="match status" value="1"/>
</dbReference>
<dbReference type="PROSITE" id="PS00455">
    <property type="entry name" value="AMP_BINDING"/>
    <property type="match status" value="1"/>
</dbReference>
<reference evidence="5 6" key="1">
    <citation type="submission" date="2019-07" db="EMBL/GenBank/DDBJ databases">
        <title>Whole genome shotgun sequence of Pseudonocardia asaccharolytica NBRC 16224.</title>
        <authorList>
            <person name="Hosoyama A."/>
            <person name="Uohara A."/>
            <person name="Ohji S."/>
            <person name="Ichikawa N."/>
        </authorList>
    </citation>
    <scope>NUCLEOTIDE SEQUENCE [LARGE SCALE GENOMIC DNA]</scope>
    <source>
        <strain evidence="5 6">NBRC 16224</strain>
    </source>
</reference>
<evidence type="ECO:0000259" key="3">
    <source>
        <dbReference type="Pfam" id="PF00501"/>
    </source>
</evidence>
<evidence type="ECO:0000256" key="1">
    <source>
        <dbReference type="ARBA" id="ARBA00006432"/>
    </source>
</evidence>
<protein>
    <submittedName>
        <fullName evidence="5">AMP-dependent synthetase</fullName>
    </submittedName>
</protein>
<keyword evidence="6" id="KW-1185">Reference proteome</keyword>
<dbReference type="PANTHER" id="PTHR24096:SF149">
    <property type="entry name" value="AMP-BINDING DOMAIN-CONTAINING PROTEIN-RELATED"/>
    <property type="match status" value="1"/>
</dbReference>
<dbReference type="PANTHER" id="PTHR24096">
    <property type="entry name" value="LONG-CHAIN-FATTY-ACID--COA LIGASE"/>
    <property type="match status" value="1"/>
</dbReference>
<dbReference type="InterPro" id="IPR025110">
    <property type="entry name" value="AMP-bd_C"/>
</dbReference>
<dbReference type="OrthoDB" id="9803968at2"/>
<evidence type="ECO:0000313" key="6">
    <source>
        <dbReference type="Proteomes" id="UP000321328"/>
    </source>
</evidence>
<dbReference type="Proteomes" id="UP000321328">
    <property type="component" value="Unassembled WGS sequence"/>
</dbReference>
<evidence type="ECO:0000259" key="4">
    <source>
        <dbReference type="Pfam" id="PF13193"/>
    </source>
</evidence>
<comment type="similarity">
    <text evidence="1">Belongs to the ATP-dependent AMP-binding enzyme family.</text>
</comment>
<dbReference type="Gene3D" id="3.40.50.12780">
    <property type="entry name" value="N-terminal domain of ligase-like"/>
    <property type="match status" value="1"/>
</dbReference>
<dbReference type="Pfam" id="PF13193">
    <property type="entry name" value="AMP-binding_C"/>
    <property type="match status" value="1"/>
</dbReference>
<name>A0A511D2U1_9PSEU</name>
<dbReference type="AlphaFoldDB" id="A0A511D2U1"/>
<proteinExistence type="inferred from homology"/>
<accession>A0A511D2U1</accession>
<comment type="caution">
    <text evidence="5">The sequence shown here is derived from an EMBL/GenBank/DDBJ whole genome shotgun (WGS) entry which is preliminary data.</text>
</comment>
<evidence type="ECO:0000256" key="2">
    <source>
        <dbReference type="ARBA" id="ARBA00022598"/>
    </source>
</evidence>
<dbReference type="InterPro" id="IPR000873">
    <property type="entry name" value="AMP-dep_synth/lig_dom"/>
</dbReference>
<dbReference type="RefSeq" id="WP_028931208.1">
    <property type="nucleotide sequence ID" value="NZ_AUII01000022.1"/>
</dbReference>
<dbReference type="InterPro" id="IPR042099">
    <property type="entry name" value="ANL_N_sf"/>
</dbReference>
<feature type="domain" description="AMP-dependent synthetase/ligase" evidence="3">
    <location>
        <begin position="20"/>
        <end position="372"/>
    </location>
</feature>
<sequence>MTMQPIPELDLPTFLLAGSARHGGRPAFVDGRTGRAVRYDELAPAAGRIAAGLAARGFRKGDVLAVLAPNVPEWPLALLGALTAGGAVNGINPLWTTGEIAAQLTDSGARFVLTVPPFLDRAREAAGDARIVLAGGEAPGTIPFAALLAETAPLRPVAISPADTALLPYSSGTTGLPKGVRLTHRNIVANVLQGEAWTAATPHDVVLAALPYFHAAGSFSGIFLALHGGATVVTQPRFDLEECLALIQEHRGTILPAAPPIVLALARHPAVDRYDLSSLELVVSGSAPLPAAVQRDCAARLGRRVVQAYGMTETSTLIAMGRRDPAAPHADGSVGEPVPGTEIRLVDPHSGAEAAEVGELWVRGPQVMAGYLRDEAATAEMIDADGWLRTGDLATLSATGEIVILDRVKELIKVGGFQVPPAELEALLVTHPAVADAAVLGRPDPDRGEVPVAFVAPRGELDPDAVAAFVAERVAGYKRIAEVRIVDVVPRSPAGKILRRALRHAVAAPA</sequence>
<dbReference type="Pfam" id="PF00501">
    <property type="entry name" value="AMP-binding"/>
    <property type="match status" value="1"/>
</dbReference>
<dbReference type="InterPro" id="IPR020845">
    <property type="entry name" value="AMP-binding_CS"/>
</dbReference>